<dbReference type="GO" id="GO:0006325">
    <property type="term" value="P:chromatin organization"/>
    <property type="evidence" value="ECO:0007669"/>
    <property type="project" value="UniProtKB-KW"/>
</dbReference>
<dbReference type="InterPro" id="IPR003150">
    <property type="entry name" value="DNA-bd_RFX"/>
</dbReference>
<evidence type="ECO:0000313" key="8">
    <source>
        <dbReference type="Proteomes" id="UP000262825"/>
    </source>
</evidence>
<name>A0A376B6A8_9ASCO</name>
<evidence type="ECO:0000256" key="1">
    <source>
        <dbReference type="ARBA" id="ARBA00022853"/>
    </source>
</evidence>
<evidence type="ECO:0000256" key="4">
    <source>
        <dbReference type="ARBA" id="ARBA00023242"/>
    </source>
</evidence>
<evidence type="ECO:0000313" key="7">
    <source>
        <dbReference type="EMBL" id="SSD60235.1"/>
    </source>
</evidence>
<dbReference type="VEuPathDB" id="FungiDB:SCODWIG_01996"/>
<feature type="compositionally biased region" description="Low complexity" evidence="5">
    <location>
        <begin position="530"/>
        <end position="543"/>
    </location>
</feature>
<keyword evidence="4" id="KW-0539">Nucleus</keyword>
<evidence type="ECO:0000256" key="5">
    <source>
        <dbReference type="SAM" id="MobiDB-lite"/>
    </source>
</evidence>
<gene>
    <name evidence="7" type="ORF">SCODWIG_01996</name>
</gene>
<dbReference type="GO" id="GO:0016586">
    <property type="term" value="C:RSC-type complex"/>
    <property type="evidence" value="ECO:0007669"/>
    <property type="project" value="TreeGrafter"/>
</dbReference>
<dbReference type="InterPro" id="IPR052406">
    <property type="entry name" value="Chromatin_Remodeling_Comp"/>
</dbReference>
<dbReference type="GO" id="GO:0006355">
    <property type="term" value="P:regulation of DNA-templated transcription"/>
    <property type="evidence" value="ECO:0007669"/>
    <property type="project" value="InterPro"/>
</dbReference>
<proteinExistence type="predicted"/>
<dbReference type="EMBL" id="UFAJ01000304">
    <property type="protein sequence ID" value="SSD60235.1"/>
    <property type="molecule type" value="Genomic_DNA"/>
</dbReference>
<dbReference type="PANTHER" id="PTHR22970:SF14">
    <property type="entry name" value="AT-RICH INTERACTIVE DOMAIN-CONTAINING PROTEIN 2"/>
    <property type="match status" value="1"/>
</dbReference>
<keyword evidence="1" id="KW-0156">Chromatin regulator</keyword>
<evidence type="ECO:0000256" key="3">
    <source>
        <dbReference type="ARBA" id="ARBA00023163"/>
    </source>
</evidence>
<dbReference type="AlphaFoldDB" id="A0A376B6A8"/>
<reference evidence="8" key="1">
    <citation type="submission" date="2018-06" db="EMBL/GenBank/DDBJ databases">
        <authorList>
            <person name="Guldener U."/>
        </authorList>
    </citation>
    <scope>NUCLEOTIDE SEQUENCE [LARGE SCALE GENOMIC DNA]</scope>
    <source>
        <strain evidence="8">UTAD17</strain>
    </source>
</reference>
<keyword evidence="2" id="KW-0805">Transcription regulation</keyword>
<dbReference type="PROSITE" id="PS51526">
    <property type="entry name" value="RFX_DBD"/>
    <property type="match status" value="1"/>
</dbReference>
<keyword evidence="8" id="KW-1185">Reference proteome</keyword>
<evidence type="ECO:0000256" key="2">
    <source>
        <dbReference type="ARBA" id="ARBA00023015"/>
    </source>
</evidence>
<organism evidence="7 8">
    <name type="scientific">Saccharomycodes ludwigii</name>
    <dbReference type="NCBI Taxonomy" id="36035"/>
    <lineage>
        <taxon>Eukaryota</taxon>
        <taxon>Fungi</taxon>
        <taxon>Dikarya</taxon>
        <taxon>Ascomycota</taxon>
        <taxon>Saccharomycotina</taxon>
        <taxon>Saccharomycetes</taxon>
        <taxon>Saccharomycodales</taxon>
        <taxon>Saccharomycodaceae</taxon>
        <taxon>Saccharomycodes</taxon>
    </lineage>
</organism>
<feature type="domain" description="RFX-type winged-helix" evidence="6">
    <location>
        <begin position="427"/>
        <end position="508"/>
    </location>
</feature>
<protein>
    <submittedName>
        <fullName evidence="7">Related to Chromatin structure-remodeling complex subunit RSC9</fullName>
    </submittedName>
</protein>
<evidence type="ECO:0000259" key="6">
    <source>
        <dbReference type="PROSITE" id="PS51526"/>
    </source>
</evidence>
<sequence>MDSKSNVFQTITPNGIVLNTDDHTVTLEETIVKGPSISIQQHLTNLDIYKNSQLPISNNSASGSPDFTNSNRHYGVDEMVRMKMALKSNIKEEVMWSLRKFLTYSTKAPYLMSLKSTANLDLLNDFLEILGEFDKDFLSSSPSKNKLRSLLGSDDLFKLQCTLTSLLIIRNLAQDLDNTQIFAANSILKKFLLSLMSFNNNPNNIIYPDNVKYLTEFQFYVLEIMESIASFIAPAKKNDPYFENLLHILTQSKDNHLIISILRSMSRLLVRSRIGEESSADNISDAVLTQIVSYLLLAKSNCNIADSNNDYKSSVTGSKKYKPTNTTNDINDKLILASLDFLYQYILPGNERLSILLDNPTRYSILFTTLPKLLSYNVLNYGEFKTILNHTEVKLIKRVELPPPESPPALPKVLYNQILQIDEPKRSTCWLRCCFEPDLESEFTQIKLWRAYESSFGAKVKAQGRRMIPAVDFIKNVSNCFYKACAMVITDEKTNTKRFVIKGIKPRRHAVDIVKGTQEAMAVIAPVTNSSKKNNHNNTKNNNGKVLKPPRQTKLPDITFPIELSSVSNTAAMLLCLISSFISPSKNDEDIKKFCTDIKPFVILKISTIPPLGKHLFEYLENTK</sequence>
<dbReference type="PANTHER" id="PTHR22970">
    <property type="entry name" value="AT-RICH INTERACTIVE DOMAIN-CONTAINING PROTEIN 2"/>
    <property type="match status" value="1"/>
</dbReference>
<dbReference type="GO" id="GO:0003677">
    <property type="term" value="F:DNA binding"/>
    <property type="evidence" value="ECO:0007669"/>
    <property type="project" value="InterPro"/>
</dbReference>
<keyword evidence="3" id="KW-0804">Transcription</keyword>
<feature type="region of interest" description="Disordered" evidence="5">
    <location>
        <begin position="530"/>
        <end position="550"/>
    </location>
</feature>
<dbReference type="Proteomes" id="UP000262825">
    <property type="component" value="Unassembled WGS sequence"/>
</dbReference>
<accession>A0A376B6A8</accession>